<dbReference type="PANTHER" id="PTHR38813">
    <property type="match status" value="1"/>
</dbReference>
<name>A0A848RKP2_9FIRM</name>
<dbReference type="InterPro" id="IPR035093">
    <property type="entry name" value="RelE/ParE_toxin_dom_sf"/>
</dbReference>
<dbReference type="RefSeq" id="WP_169968428.1">
    <property type="nucleotide sequence ID" value="NZ_JABDSR010000003.1"/>
</dbReference>
<sequence>MYSIEISKQAIKNLKKLDNRYKNTILEAIRSLPNGDVKKLQGLPQYRLRVGVYRIIYTKEKDSIKIINILPRGEAYKK</sequence>
<reference evidence="2" key="1">
    <citation type="submission" date="2020-04" db="EMBL/GenBank/DDBJ databases">
        <title>Peptoniphilus sp. nov. isolated from swine feces.</title>
        <authorList>
            <person name="Ryu S.W."/>
        </authorList>
    </citation>
    <scope>NUCLEOTIDE SEQUENCE [LARGE SCALE GENOMIC DNA]</scope>
    <source>
        <strain evidence="2">AGMB00490</strain>
    </source>
</reference>
<comment type="caution">
    <text evidence="2">The sequence shown here is derived from an EMBL/GenBank/DDBJ whole genome shotgun (WGS) entry which is preliminary data.</text>
</comment>
<dbReference type="InterPro" id="IPR007712">
    <property type="entry name" value="RelE/ParE_toxin"/>
</dbReference>
<organism evidence="2 3">
    <name type="scientific">Peptoniphilus faecalis</name>
    <dbReference type="NCBI Taxonomy" id="2731255"/>
    <lineage>
        <taxon>Bacteria</taxon>
        <taxon>Bacillati</taxon>
        <taxon>Bacillota</taxon>
        <taxon>Tissierellia</taxon>
        <taxon>Tissierellales</taxon>
        <taxon>Peptoniphilaceae</taxon>
        <taxon>Peptoniphilus</taxon>
    </lineage>
</organism>
<dbReference type="EMBL" id="JABDSR010000003">
    <property type="protein sequence ID" value="NMW84704.1"/>
    <property type="molecule type" value="Genomic_DNA"/>
</dbReference>
<keyword evidence="1" id="KW-1277">Toxin-antitoxin system</keyword>
<evidence type="ECO:0000313" key="2">
    <source>
        <dbReference type="EMBL" id="NMW84704.1"/>
    </source>
</evidence>
<accession>A0A848RKP2</accession>
<gene>
    <name evidence="2" type="ORF">HKO22_02960</name>
</gene>
<dbReference type="SUPFAM" id="SSF143011">
    <property type="entry name" value="RelE-like"/>
    <property type="match status" value="1"/>
</dbReference>
<dbReference type="Proteomes" id="UP000568273">
    <property type="component" value="Unassembled WGS sequence"/>
</dbReference>
<protein>
    <submittedName>
        <fullName evidence="2">Type II toxin-antitoxin system RelE/ParE family toxin</fullName>
    </submittedName>
</protein>
<dbReference type="AlphaFoldDB" id="A0A848RKP2"/>
<proteinExistence type="predicted"/>
<dbReference type="Pfam" id="PF05016">
    <property type="entry name" value="ParE_toxin"/>
    <property type="match status" value="1"/>
</dbReference>
<dbReference type="PANTHER" id="PTHR38813:SF1">
    <property type="entry name" value="TOXIN RELE1-RELATED"/>
    <property type="match status" value="1"/>
</dbReference>
<dbReference type="InterPro" id="IPR052747">
    <property type="entry name" value="TA_system_RelE_toxin"/>
</dbReference>
<evidence type="ECO:0000256" key="1">
    <source>
        <dbReference type="ARBA" id="ARBA00022649"/>
    </source>
</evidence>
<evidence type="ECO:0000313" key="3">
    <source>
        <dbReference type="Proteomes" id="UP000568273"/>
    </source>
</evidence>
<keyword evidence="3" id="KW-1185">Reference proteome</keyword>
<dbReference type="Gene3D" id="3.30.2310.20">
    <property type="entry name" value="RelE-like"/>
    <property type="match status" value="1"/>
</dbReference>